<dbReference type="InterPro" id="IPR002804">
    <property type="entry name" value="Archease"/>
</dbReference>
<dbReference type="Pfam" id="PF01951">
    <property type="entry name" value="Archease"/>
    <property type="match status" value="1"/>
</dbReference>
<evidence type="ECO:0000256" key="2">
    <source>
        <dbReference type="ARBA" id="ARBA00022694"/>
    </source>
</evidence>
<dbReference type="PANTHER" id="PTHR12682">
    <property type="entry name" value="ARCHEASE"/>
    <property type="match status" value="1"/>
</dbReference>
<dbReference type="OMA" id="AITYHKM"/>
<dbReference type="InterPro" id="IPR023572">
    <property type="entry name" value="Archease_dom"/>
</dbReference>
<dbReference type="FunCoup" id="D8LYT9">
    <property type="interactions" value="32"/>
</dbReference>
<keyword evidence="4" id="KW-0106">Calcium</keyword>
<dbReference type="SUPFAM" id="SSF69819">
    <property type="entry name" value="MTH1598-like"/>
    <property type="match status" value="1"/>
</dbReference>
<evidence type="ECO:0000259" key="5">
    <source>
        <dbReference type="Pfam" id="PF01951"/>
    </source>
</evidence>
<dbReference type="AlphaFoldDB" id="D8LYT9"/>
<organism evidence="6">
    <name type="scientific">Blastocystis hominis</name>
    <dbReference type="NCBI Taxonomy" id="12968"/>
    <lineage>
        <taxon>Eukaryota</taxon>
        <taxon>Sar</taxon>
        <taxon>Stramenopiles</taxon>
        <taxon>Bigyra</taxon>
        <taxon>Opalozoa</taxon>
        <taxon>Opalinata</taxon>
        <taxon>Blastocystidae</taxon>
        <taxon>Blastocystis</taxon>
    </lineage>
</organism>
<keyword evidence="7" id="KW-1185">Reference proteome</keyword>
<dbReference type="Gene3D" id="3.55.10.10">
    <property type="entry name" value="Archease domain"/>
    <property type="match status" value="1"/>
</dbReference>
<keyword evidence="3" id="KW-0479">Metal-binding</keyword>
<evidence type="ECO:0000313" key="6">
    <source>
        <dbReference type="EMBL" id="CBK20744.2"/>
    </source>
</evidence>
<dbReference type="InParanoid" id="D8LYT9"/>
<dbReference type="GO" id="GO:0072669">
    <property type="term" value="C:tRNA-splicing ligase complex"/>
    <property type="evidence" value="ECO:0007669"/>
    <property type="project" value="TreeGrafter"/>
</dbReference>
<evidence type="ECO:0000256" key="3">
    <source>
        <dbReference type="ARBA" id="ARBA00022723"/>
    </source>
</evidence>
<feature type="domain" description="Archease" evidence="5">
    <location>
        <begin position="10"/>
        <end position="150"/>
    </location>
</feature>
<protein>
    <recommendedName>
        <fullName evidence="5">Archease domain-containing protein</fullName>
    </recommendedName>
</protein>
<dbReference type="EMBL" id="FN668639">
    <property type="protein sequence ID" value="CBK20744.2"/>
    <property type="molecule type" value="Genomic_DNA"/>
</dbReference>
<comment type="similarity">
    <text evidence="1">Belongs to the archease family.</text>
</comment>
<sequence>MFSRNRPVQYEYLDNTADIQVHAWGNTFEVAVEQCVLGMYGYISDSSHVDFDGDVTPIVIKAKGHDCLSLLYDVLNEFLCCNSTMDLLFCDVRCITPVAKDYSSVRLLGIGEKYSKEKHKQGTEVKAITYSNMQVLHKEDGVHIYVILDISRVCYKHANPTSFFQYSFSYPSETASQLLSLQITSIYPPDLPFDFPPNSLCFLYFHFH</sequence>
<dbReference type="PANTHER" id="PTHR12682:SF11">
    <property type="entry name" value="PROTEIN ARCHEASE"/>
    <property type="match status" value="1"/>
</dbReference>
<proteinExistence type="inferred from homology"/>
<dbReference type="GO" id="GO:0046872">
    <property type="term" value="F:metal ion binding"/>
    <property type="evidence" value="ECO:0007669"/>
    <property type="project" value="UniProtKB-KW"/>
</dbReference>
<reference evidence="6" key="1">
    <citation type="submission" date="2010-02" db="EMBL/GenBank/DDBJ databases">
        <title>Sequencing and annotation of the Blastocystis hominis genome.</title>
        <authorList>
            <person name="Wincker P."/>
        </authorList>
    </citation>
    <scope>NUCLEOTIDE SEQUENCE</scope>
    <source>
        <strain evidence="6">Singapore isolate B</strain>
    </source>
</reference>
<evidence type="ECO:0000256" key="4">
    <source>
        <dbReference type="ARBA" id="ARBA00022837"/>
    </source>
</evidence>
<evidence type="ECO:0000313" key="7">
    <source>
        <dbReference type="Proteomes" id="UP000008312"/>
    </source>
</evidence>
<evidence type="ECO:0000256" key="1">
    <source>
        <dbReference type="ARBA" id="ARBA00007963"/>
    </source>
</evidence>
<name>D8LYT9_BLAHO</name>
<dbReference type="OrthoDB" id="2190767at2759"/>
<dbReference type="InterPro" id="IPR036820">
    <property type="entry name" value="Archease_dom_sf"/>
</dbReference>
<dbReference type="GO" id="GO:0006388">
    <property type="term" value="P:tRNA splicing, via endonucleolytic cleavage and ligation"/>
    <property type="evidence" value="ECO:0007669"/>
    <property type="project" value="TreeGrafter"/>
</dbReference>
<dbReference type="Proteomes" id="UP000008312">
    <property type="component" value="Unassembled WGS sequence"/>
</dbReference>
<gene>
    <name evidence="6" type="ORF">GSBLH_T00001021001</name>
</gene>
<dbReference type="GeneID" id="24918304"/>
<dbReference type="RefSeq" id="XP_012894792.1">
    <property type="nucleotide sequence ID" value="XM_013039338.1"/>
</dbReference>
<accession>D8LYT9</accession>
<keyword evidence="2" id="KW-0819">tRNA processing</keyword>